<dbReference type="FunCoup" id="A0A0L0HKF9">
    <property type="interactions" value="457"/>
</dbReference>
<keyword evidence="9" id="KW-0677">Repeat</keyword>
<evidence type="ECO:0000256" key="10">
    <source>
        <dbReference type="ARBA" id="ARBA00022771"/>
    </source>
</evidence>
<keyword evidence="10 19" id="KW-0863">Zinc-finger</keyword>
<dbReference type="VEuPathDB" id="FungiDB:SPPG_03132"/>
<keyword evidence="4 20" id="KW-0285">Flavoprotein</keyword>
<dbReference type="GO" id="GO:0006397">
    <property type="term" value="P:mRNA processing"/>
    <property type="evidence" value="ECO:0007669"/>
    <property type="project" value="UniProtKB-KW"/>
</dbReference>
<protein>
    <recommendedName>
        <fullName evidence="3 20">tRNA-dihydrouridine(47) synthase [NAD(P)(+)]</fullName>
        <ecNumber evidence="2 20">1.3.1.89</ecNumber>
    </recommendedName>
    <alternativeName>
        <fullName evidence="20">tRNA-dihydrouridine synthase 3</fullName>
    </alternativeName>
</protein>
<evidence type="ECO:0000256" key="18">
    <source>
        <dbReference type="ARBA" id="ARBA00049513"/>
    </source>
</evidence>
<dbReference type="SUPFAM" id="SSF51395">
    <property type="entry name" value="FMN-linked oxidoreductases"/>
    <property type="match status" value="1"/>
</dbReference>
<keyword evidence="11 19" id="KW-0862">Zinc</keyword>
<dbReference type="SMART" id="SM00356">
    <property type="entry name" value="ZnF_C3H1"/>
    <property type="match status" value="2"/>
</dbReference>
<dbReference type="InterPro" id="IPR035587">
    <property type="entry name" value="DUS-like_FMN-bd"/>
</dbReference>
<evidence type="ECO:0000256" key="17">
    <source>
        <dbReference type="ARBA" id="ARBA00049447"/>
    </source>
</evidence>
<gene>
    <name evidence="23" type="ORF">SPPG_03132</name>
</gene>
<dbReference type="InParanoid" id="A0A0L0HKF9"/>
<evidence type="ECO:0000256" key="8">
    <source>
        <dbReference type="ARBA" id="ARBA00022723"/>
    </source>
</evidence>
<evidence type="ECO:0000256" key="1">
    <source>
        <dbReference type="ARBA" id="ARBA00001917"/>
    </source>
</evidence>
<comment type="function">
    <text evidence="20">Catalyzes the synthesis of dihydrouridine, a modified base found in the D-loop of most tRNAs. Specifically modifies U47 in cytoplasmic tRNAs.</text>
</comment>
<evidence type="ECO:0000256" key="4">
    <source>
        <dbReference type="ARBA" id="ARBA00022630"/>
    </source>
</evidence>
<evidence type="ECO:0000256" key="9">
    <source>
        <dbReference type="ARBA" id="ARBA00022737"/>
    </source>
</evidence>
<dbReference type="PROSITE" id="PS50103">
    <property type="entry name" value="ZF_C3H1"/>
    <property type="match status" value="2"/>
</dbReference>
<feature type="compositionally biased region" description="Polar residues" evidence="21">
    <location>
        <begin position="247"/>
        <end position="258"/>
    </location>
</feature>
<keyword evidence="5 20" id="KW-0288">FMN</keyword>
<keyword evidence="12 20" id="KW-0521">NADP</keyword>
<feature type="compositionally biased region" description="Basic and acidic residues" evidence="21">
    <location>
        <begin position="24"/>
        <end position="43"/>
    </location>
</feature>
<dbReference type="PANTHER" id="PTHR45846:SF1">
    <property type="entry name" value="TRNA-DIHYDROURIDINE(47) SYNTHASE [NAD(P)(+)]-LIKE"/>
    <property type="match status" value="1"/>
</dbReference>
<reference evidence="23 24" key="1">
    <citation type="submission" date="2009-08" db="EMBL/GenBank/DDBJ databases">
        <title>The Genome Sequence of Spizellomyces punctatus strain DAOM BR117.</title>
        <authorList>
            <consortium name="The Broad Institute Genome Sequencing Platform"/>
            <person name="Russ C."/>
            <person name="Cuomo C."/>
            <person name="Shea T."/>
            <person name="Young S.K."/>
            <person name="Zeng Q."/>
            <person name="Koehrsen M."/>
            <person name="Haas B."/>
            <person name="Borodovsky M."/>
            <person name="Guigo R."/>
            <person name="Alvarado L."/>
            <person name="Berlin A."/>
            <person name="Bochicchio J."/>
            <person name="Borenstein D."/>
            <person name="Chapman S."/>
            <person name="Chen Z."/>
            <person name="Engels R."/>
            <person name="Freedman E."/>
            <person name="Gellesch M."/>
            <person name="Goldberg J."/>
            <person name="Griggs A."/>
            <person name="Gujja S."/>
            <person name="Heiman D."/>
            <person name="Hepburn T."/>
            <person name="Howarth C."/>
            <person name="Jen D."/>
            <person name="Larson L."/>
            <person name="Lewis B."/>
            <person name="Mehta T."/>
            <person name="Park D."/>
            <person name="Pearson M."/>
            <person name="Roberts A."/>
            <person name="Saif S."/>
            <person name="Shenoy N."/>
            <person name="Sisk P."/>
            <person name="Stolte C."/>
            <person name="Sykes S."/>
            <person name="Thomson T."/>
            <person name="Walk T."/>
            <person name="White J."/>
            <person name="Yandava C."/>
            <person name="Burger G."/>
            <person name="Gray M.W."/>
            <person name="Holland P.W.H."/>
            <person name="King N."/>
            <person name="Lang F.B.F."/>
            <person name="Roger A.J."/>
            <person name="Ruiz-Trillo I."/>
            <person name="Lander E."/>
            <person name="Nusbaum C."/>
        </authorList>
    </citation>
    <scope>NUCLEOTIDE SEQUENCE [LARGE SCALE GENOMIC DNA]</scope>
    <source>
        <strain evidence="23 24">DAOM BR117</strain>
    </source>
</reference>
<evidence type="ECO:0000256" key="11">
    <source>
        <dbReference type="ARBA" id="ARBA00022833"/>
    </source>
</evidence>
<feature type="domain" description="C3H1-type" evidence="22">
    <location>
        <begin position="151"/>
        <end position="176"/>
    </location>
</feature>
<dbReference type="RefSeq" id="XP_016609358.1">
    <property type="nucleotide sequence ID" value="XM_016751411.1"/>
</dbReference>
<dbReference type="EMBL" id="KQ257454">
    <property type="protein sequence ID" value="KND01319.1"/>
    <property type="molecule type" value="Genomic_DNA"/>
</dbReference>
<keyword evidence="24" id="KW-1185">Reference proteome</keyword>
<feature type="zinc finger region" description="C3H1-type" evidence="19">
    <location>
        <begin position="110"/>
        <end position="138"/>
    </location>
</feature>
<dbReference type="GO" id="GO:0106414">
    <property type="term" value="F:mRNA dihydrouridine synthase activity"/>
    <property type="evidence" value="ECO:0007669"/>
    <property type="project" value="RHEA"/>
</dbReference>
<evidence type="ECO:0000256" key="5">
    <source>
        <dbReference type="ARBA" id="ARBA00022643"/>
    </source>
</evidence>
<evidence type="ECO:0000256" key="19">
    <source>
        <dbReference type="PROSITE-ProRule" id="PRU00723"/>
    </source>
</evidence>
<feature type="zinc finger region" description="C3H1-type" evidence="19">
    <location>
        <begin position="151"/>
        <end position="176"/>
    </location>
</feature>
<comment type="catalytic activity">
    <reaction evidence="17">
        <text>a 5,6-dihydrouridine in mRNA + NADP(+) = a uridine in mRNA + NADPH + H(+)</text>
        <dbReference type="Rhea" id="RHEA:69855"/>
        <dbReference type="Rhea" id="RHEA-COMP:14658"/>
        <dbReference type="Rhea" id="RHEA-COMP:17789"/>
        <dbReference type="ChEBI" id="CHEBI:15378"/>
        <dbReference type="ChEBI" id="CHEBI:57783"/>
        <dbReference type="ChEBI" id="CHEBI:58349"/>
        <dbReference type="ChEBI" id="CHEBI:65315"/>
        <dbReference type="ChEBI" id="CHEBI:74443"/>
    </reaction>
    <physiologicalReaction direction="right-to-left" evidence="17">
        <dbReference type="Rhea" id="RHEA:69857"/>
    </physiologicalReaction>
</comment>
<evidence type="ECO:0000256" key="7">
    <source>
        <dbReference type="ARBA" id="ARBA00022694"/>
    </source>
</evidence>
<evidence type="ECO:0000256" key="14">
    <source>
        <dbReference type="ARBA" id="ARBA00023027"/>
    </source>
</evidence>
<evidence type="ECO:0000313" key="24">
    <source>
        <dbReference type="Proteomes" id="UP000053201"/>
    </source>
</evidence>
<dbReference type="PROSITE" id="PS01136">
    <property type="entry name" value="UPF0034"/>
    <property type="match status" value="1"/>
</dbReference>
<dbReference type="Gene3D" id="3.20.20.70">
    <property type="entry name" value="Aldolase class I"/>
    <property type="match status" value="1"/>
</dbReference>
<dbReference type="PANTHER" id="PTHR45846">
    <property type="entry name" value="TRNA-DIHYDROURIDINE(47) SYNTHASE [NAD(P)(+)]-LIKE"/>
    <property type="match status" value="1"/>
</dbReference>
<comment type="cofactor">
    <cofactor evidence="1 20">
        <name>FMN</name>
        <dbReference type="ChEBI" id="CHEBI:58210"/>
    </cofactor>
</comment>
<dbReference type="FunFam" id="4.10.1000.10:FF:000029">
    <property type="entry name" value="tRNA-dihydrouridine(47) synthase [NAD(P)(+)]"/>
    <property type="match status" value="1"/>
</dbReference>
<dbReference type="GO" id="GO:0008270">
    <property type="term" value="F:zinc ion binding"/>
    <property type="evidence" value="ECO:0007669"/>
    <property type="project" value="UniProtKB-KW"/>
</dbReference>
<dbReference type="eggNOG" id="KOG2333">
    <property type="taxonomic scope" value="Eukaryota"/>
</dbReference>
<name>A0A0L0HKF9_SPIPD</name>
<evidence type="ECO:0000256" key="16">
    <source>
        <dbReference type="ARBA" id="ARBA00048342"/>
    </source>
</evidence>
<keyword evidence="13 20" id="KW-0560">Oxidoreductase</keyword>
<dbReference type="InterPro" id="IPR013785">
    <property type="entry name" value="Aldolase_TIM"/>
</dbReference>
<evidence type="ECO:0000256" key="3">
    <source>
        <dbReference type="ARBA" id="ARBA00022143"/>
    </source>
</evidence>
<dbReference type="STRING" id="645134.A0A0L0HKF9"/>
<evidence type="ECO:0000256" key="21">
    <source>
        <dbReference type="SAM" id="MobiDB-lite"/>
    </source>
</evidence>
<dbReference type="OrthoDB" id="259935at2759"/>
<dbReference type="InterPro" id="IPR000571">
    <property type="entry name" value="Znf_CCCH"/>
</dbReference>
<dbReference type="GeneID" id="27686670"/>
<evidence type="ECO:0000259" key="22">
    <source>
        <dbReference type="PROSITE" id="PS50103"/>
    </source>
</evidence>
<keyword evidence="6" id="KW-0507">mRNA processing</keyword>
<dbReference type="InterPro" id="IPR018517">
    <property type="entry name" value="tRNA_hU_synthase_CS"/>
</dbReference>
<dbReference type="CDD" id="cd02801">
    <property type="entry name" value="DUS_like_FMN"/>
    <property type="match status" value="1"/>
</dbReference>
<evidence type="ECO:0000313" key="23">
    <source>
        <dbReference type="EMBL" id="KND01319.1"/>
    </source>
</evidence>
<dbReference type="FunFam" id="3.20.20.70:FF:000067">
    <property type="entry name" value="tRNA-dihydrouridine(47) synthase [NAD(P)(+)]"/>
    <property type="match status" value="1"/>
</dbReference>
<feature type="compositionally biased region" description="Basic residues" evidence="21">
    <location>
        <begin position="93"/>
        <end position="105"/>
    </location>
</feature>
<evidence type="ECO:0000256" key="20">
    <source>
        <dbReference type="RuleBase" id="RU291113"/>
    </source>
</evidence>
<dbReference type="Pfam" id="PF25585">
    <property type="entry name" value="zf-CCCH_DUS3L"/>
    <property type="match status" value="2"/>
</dbReference>
<evidence type="ECO:0000256" key="6">
    <source>
        <dbReference type="ARBA" id="ARBA00022664"/>
    </source>
</evidence>
<dbReference type="GO" id="GO:0102265">
    <property type="term" value="F:tRNA-dihydrouridine47 synthase activity"/>
    <property type="evidence" value="ECO:0007669"/>
    <property type="project" value="UniProtKB-EC"/>
</dbReference>
<dbReference type="GO" id="GO:0003723">
    <property type="term" value="F:RNA binding"/>
    <property type="evidence" value="ECO:0007669"/>
    <property type="project" value="TreeGrafter"/>
</dbReference>
<dbReference type="Proteomes" id="UP000053201">
    <property type="component" value="Unassembled WGS sequence"/>
</dbReference>
<comment type="similarity">
    <text evidence="20">Belongs to the dus family. Dus3 subfamily.</text>
</comment>
<accession>A0A0L0HKF9</accession>
<dbReference type="GO" id="GO:0050660">
    <property type="term" value="F:flavin adenine dinucleotide binding"/>
    <property type="evidence" value="ECO:0007669"/>
    <property type="project" value="UniProtKB-UniRule"/>
</dbReference>
<evidence type="ECO:0000256" key="15">
    <source>
        <dbReference type="ARBA" id="ARBA00048266"/>
    </source>
</evidence>
<dbReference type="Gene3D" id="4.10.1000.10">
    <property type="entry name" value="Zinc finger, CCCH-type"/>
    <property type="match status" value="1"/>
</dbReference>
<keyword evidence="8 19" id="KW-0479">Metal-binding</keyword>
<dbReference type="AlphaFoldDB" id="A0A0L0HKF9"/>
<feature type="region of interest" description="Disordered" evidence="21">
    <location>
        <begin position="1"/>
        <end position="107"/>
    </location>
</feature>
<evidence type="ECO:0000256" key="2">
    <source>
        <dbReference type="ARBA" id="ARBA00012376"/>
    </source>
</evidence>
<feature type="compositionally biased region" description="Basic and acidic residues" evidence="21">
    <location>
        <begin position="61"/>
        <end position="71"/>
    </location>
</feature>
<keyword evidence="7 20" id="KW-0819">tRNA processing</keyword>
<proteinExistence type="inferred from homology"/>
<keyword evidence="14 20" id="KW-0520">NAD</keyword>
<dbReference type="Pfam" id="PF01207">
    <property type="entry name" value="Dus"/>
    <property type="match status" value="1"/>
</dbReference>
<sequence>MATDVTPQDAPAPDPVQVAGVAPIKKEYLKPKNDPAKQNKRQYDQALLDEAEEQGAYQEENSEREAKRLKLENQPQELAADVLSIPTDESSKSKKRQRGQNKKRDRSAVWDEVKICNEVAQGKTCEKGKNCRWSHDIDAYLANKGEDLGPNCPQFDLFGQCKYGIKCRFAKAHTDNEGKMIVDKEKTASITEADVFKNAGLREFQKALRTRKIELKKADEYTTWYNAAKLRRQEINEGIDIPPGMQLRQSNGTSNGTSGENEGLNGDDGGLQIDVSRSETATDGLMDAIAELTKVPNKGDVPKQANKPKLKERFANTTIFDEKHREARRKILEKFDHDPATIRFRCDRKKPLDFRGKTYLAPLTTVGNLPFRRICKSFGVDITCGEMAMVTNLLSGQQHEWALTKRHVSEDIFGVQIAGNSVQTIARCCEAIKESGIEVDFVDLNLGCPVDSITKIGAGSALLDQKAKLYDICAGANYVLGDTPFTVKLRKGISTSKPVAHKLLPLFKQAGVSLVSLHGRSKEQRYTKQADWAYIKECSSAVNDLPLFGNGDILSPQDYWRQIEEEHLDGVMIGRGALIKPWIFTEIRERRVWDISSGERFDMLKDFAKCGLEYWGSDTMGVNTTRRFMCEWMSFLYRYIPVGLLEVLPQKINDRPPAYYGRNDLETMMASPNSKDWVKISEMILGPAPPSFNFVPKHKSNAYENDNYEG</sequence>
<comment type="catalytic activity">
    <reaction evidence="16">
        <text>a 5,6-dihydrouridine in mRNA + NAD(+) = a uridine in mRNA + NADH + H(+)</text>
        <dbReference type="Rhea" id="RHEA:69851"/>
        <dbReference type="Rhea" id="RHEA-COMP:14658"/>
        <dbReference type="Rhea" id="RHEA-COMP:17789"/>
        <dbReference type="ChEBI" id="CHEBI:15378"/>
        <dbReference type="ChEBI" id="CHEBI:57540"/>
        <dbReference type="ChEBI" id="CHEBI:57945"/>
        <dbReference type="ChEBI" id="CHEBI:65315"/>
        <dbReference type="ChEBI" id="CHEBI:74443"/>
    </reaction>
    <physiologicalReaction direction="right-to-left" evidence="16">
        <dbReference type="Rhea" id="RHEA:69853"/>
    </physiologicalReaction>
</comment>
<feature type="domain" description="C3H1-type" evidence="22">
    <location>
        <begin position="110"/>
        <end position="138"/>
    </location>
</feature>
<evidence type="ECO:0000256" key="12">
    <source>
        <dbReference type="ARBA" id="ARBA00022857"/>
    </source>
</evidence>
<dbReference type="EC" id="1.3.1.89" evidence="2 20"/>
<feature type="region of interest" description="Disordered" evidence="21">
    <location>
        <begin position="240"/>
        <end position="271"/>
    </location>
</feature>
<organism evidence="23 24">
    <name type="scientific">Spizellomyces punctatus (strain DAOM BR117)</name>
    <dbReference type="NCBI Taxonomy" id="645134"/>
    <lineage>
        <taxon>Eukaryota</taxon>
        <taxon>Fungi</taxon>
        <taxon>Fungi incertae sedis</taxon>
        <taxon>Chytridiomycota</taxon>
        <taxon>Chytridiomycota incertae sedis</taxon>
        <taxon>Chytridiomycetes</taxon>
        <taxon>Spizellomycetales</taxon>
        <taxon>Spizellomycetaceae</taxon>
        <taxon>Spizellomyces</taxon>
    </lineage>
</organism>
<dbReference type="OMA" id="WSYIAEC"/>
<comment type="catalytic activity">
    <reaction evidence="15">
        <text>5,6-dihydrouridine(47) in tRNA + NAD(+) = uridine(47) in tRNA + NADH + H(+)</text>
        <dbReference type="Rhea" id="RHEA:53364"/>
        <dbReference type="Rhea" id="RHEA-COMP:13539"/>
        <dbReference type="Rhea" id="RHEA-COMP:13540"/>
        <dbReference type="ChEBI" id="CHEBI:15378"/>
        <dbReference type="ChEBI" id="CHEBI:57540"/>
        <dbReference type="ChEBI" id="CHEBI:57945"/>
        <dbReference type="ChEBI" id="CHEBI:65315"/>
        <dbReference type="ChEBI" id="CHEBI:74443"/>
        <dbReference type="EC" id="1.3.1.89"/>
    </reaction>
    <physiologicalReaction direction="right-to-left" evidence="15">
        <dbReference type="Rhea" id="RHEA:53366"/>
    </physiologicalReaction>
</comment>
<comment type="catalytic activity">
    <reaction evidence="18">
        <text>5,6-dihydrouridine(47) in tRNA + NADP(+) = uridine(47) in tRNA + NADPH + H(+)</text>
        <dbReference type="Rhea" id="RHEA:53360"/>
        <dbReference type="Rhea" id="RHEA-COMP:13539"/>
        <dbReference type="Rhea" id="RHEA-COMP:13540"/>
        <dbReference type="ChEBI" id="CHEBI:15378"/>
        <dbReference type="ChEBI" id="CHEBI:57783"/>
        <dbReference type="ChEBI" id="CHEBI:58349"/>
        <dbReference type="ChEBI" id="CHEBI:65315"/>
        <dbReference type="ChEBI" id="CHEBI:74443"/>
        <dbReference type="EC" id="1.3.1.89"/>
    </reaction>
    <physiologicalReaction direction="right-to-left" evidence="18">
        <dbReference type="Rhea" id="RHEA:53362"/>
    </physiologicalReaction>
</comment>
<evidence type="ECO:0000256" key="13">
    <source>
        <dbReference type="ARBA" id="ARBA00023002"/>
    </source>
</evidence>